<evidence type="ECO:0000313" key="11">
    <source>
        <dbReference type="Proteomes" id="UP000192872"/>
    </source>
</evidence>
<dbReference type="InterPro" id="IPR013815">
    <property type="entry name" value="ATP_grasp_subdomain_1"/>
</dbReference>
<dbReference type="Pfam" id="PF00364">
    <property type="entry name" value="Biotin_lipoyl"/>
    <property type="match status" value="1"/>
</dbReference>
<name>A0A1W9HVX3_9HYPH</name>
<evidence type="ECO:0000259" key="9">
    <source>
        <dbReference type="PROSITE" id="PS50979"/>
    </source>
</evidence>
<dbReference type="InterPro" id="IPR011053">
    <property type="entry name" value="Single_hybrid_motif"/>
</dbReference>
<dbReference type="InterPro" id="IPR001882">
    <property type="entry name" value="Biotin_BS"/>
</dbReference>
<dbReference type="Gene3D" id="3.40.50.20">
    <property type="match status" value="1"/>
</dbReference>
<dbReference type="AlphaFoldDB" id="A0A1W9HVX3"/>
<dbReference type="FunFam" id="3.40.50.20:FF:000010">
    <property type="entry name" value="Propionyl-CoA carboxylase subunit alpha"/>
    <property type="match status" value="1"/>
</dbReference>
<dbReference type="SUPFAM" id="SSF51230">
    <property type="entry name" value="Single hybrid motif"/>
    <property type="match status" value="1"/>
</dbReference>
<dbReference type="InterPro" id="IPR011054">
    <property type="entry name" value="Rudment_hybrid_motif"/>
</dbReference>
<dbReference type="Gene3D" id="3.30.1490.20">
    <property type="entry name" value="ATP-grasp fold, A domain"/>
    <property type="match status" value="1"/>
</dbReference>
<dbReference type="InterPro" id="IPR011764">
    <property type="entry name" value="Biotin_carboxylation_dom"/>
</dbReference>
<dbReference type="PANTHER" id="PTHR18866">
    <property type="entry name" value="CARBOXYLASE:PYRUVATE/ACETYL-COA/PROPIONYL-COA CARBOXYLASE"/>
    <property type="match status" value="1"/>
</dbReference>
<dbReference type="Gene3D" id="3.30.700.40">
    <property type="match status" value="1"/>
</dbReference>
<dbReference type="RefSeq" id="WP_376802458.1">
    <property type="nucleotide sequence ID" value="NZ_DBNB01000015.1"/>
</dbReference>
<dbReference type="GO" id="GO:0005524">
    <property type="term" value="F:ATP binding"/>
    <property type="evidence" value="ECO:0007669"/>
    <property type="project" value="UniProtKB-UniRule"/>
</dbReference>
<dbReference type="Gene3D" id="3.30.470.20">
    <property type="entry name" value="ATP-grasp fold, B domain"/>
    <property type="match status" value="1"/>
</dbReference>
<sequence length="674" mass="71575">MPPFPSLLIANRGEIACRIMKTAKRLGMRTIAVYSEADRNARHVALADEAHAIGPAEARDSYLSIEKVLAAAKASGAAAIHPGYGFLSERAEFAEACAHAGIIFVGPPPGAIRSMGLKGEAKALIEKAGVPISPGYHGVRQEPDFLREKAYEIGYPVLIKAVAGGGGKGMRRVDKALEFEAALESAVREATSSFGDGRVLVEKFIQNPRHIEIQVFADSHGNAVSLFERDCSLQRRHQKVIEEAPAPGMSEAVRARMGEAARAAALAVGYVGAGTVEFIVDGSGGLKPDGFYFMEMNTRLQVEHPVTEAIIGHDLVEWQLMVAAGVRLPRLQDELSITGHAVEARLYAEDPENGFLPSTGHLWHLAFPPSAEGEIAHRGLRVDTGVRAGDEVSPYYDPMIAKIIAHGATRDEALDRLSSALQETYVAGPKTNAAFLRALADHGEFRAGRFDTGFIERHAEALGAVSRAPSHEAIAAGISCLVEAGCEAVDDRWRERASAIGDWVSPFDIGDGFQLGGRREVLISVQVDGADQRVEVITDRSGRHVRVNGAQIGAPRLPLMTVESADGVYVLQGGRQCLVRLPDFSAALADAGEGADGLIKAPMHGKVTAIFVAAGQPVAKGDKLMVVEAMKMEHALIASFDGTIGTIHAALGEQVGQGTGLLTVQKSDASAKTG</sequence>
<dbReference type="PROSITE" id="PS00867">
    <property type="entry name" value="CPSASE_2"/>
    <property type="match status" value="1"/>
</dbReference>
<evidence type="ECO:0000256" key="2">
    <source>
        <dbReference type="ARBA" id="ARBA00022598"/>
    </source>
</evidence>
<dbReference type="PROSITE" id="PS50968">
    <property type="entry name" value="BIOTINYL_LIPOYL"/>
    <property type="match status" value="1"/>
</dbReference>
<comment type="caution">
    <text evidence="10">The sequence shown here is derived from an EMBL/GenBank/DDBJ whole genome shotgun (WGS) entry which is preliminary data.</text>
</comment>
<comment type="cofactor">
    <cofactor evidence="1">
        <name>biotin</name>
        <dbReference type="ChEBI" id="CHEBI:57586"/>
    </cofactor>
</comment>
<dbReference type="InterPro" id="IPR000089">
    <property type="entry name" value="Biotin_lipoyl"/>
</dbReference>
<accession>A0A1W9HVX3</accession>
<evidence type="ECO:0000259" key="8">
    <source>
        <dbReference type="PROSITE" id="PS50975"/>
    </source>
</evidence>
<evidence type="ECO:0000256" key="6">
    <source>
        <dbReference type="PROSITE-ProRule" id="PRU00409"/>
    </source>
</evidence>
<keyword evidence="5" id="KW-0092">Biotin</keyword>
<dbReference type="InterPro" id="IPR011761">
    <property type="entry name" value="ATP-grasp"/>
</dbReference>
<reference evidence="10 11" key="1">
    <citation type="journal article" date="2017" name="Water Res.">
        <title>Comammox in drinking water systems.</title>
        <authorList>
            <person name="Wang Y."/>
            <person name="Ma L."/>
            <person name="Mao Y."/>
            <person name="Jiang X."/>
            <person name="Xia Y."/>
            <person name="Yu K."/>
            <person name="Li B."/>
            <person name="Zhang T."/>
        </authorList>
    </citation>
    <scope>NUCLEOTIDE SEQUENCE [LARGE SCALE GENOMIC DNA]</scope>
    <source>
        <strain evidence="10">SG_bin8</strain>
    </source>
</reference>
<dbReference type="SUPFAM" id="SSF52440">
    <property type="entry name" value="PreATP-grasp domain"/>
    <property type="match status" value="1"/>
</dbReference>
<dbReference type="InterPro" id="IPR005479">
    <property type="entry name" value="CPAse_ATP-bd"/>
</dbReference>
<dbReference type="PROSITE" id="PS00188">
    <property type="entry name" value="BIOTIN"/>
    <property type="match status" value="1"/>
</dbReference>
<dbReference type="PROSITE" id="PS50979">
    <property type="entry name" value="BC"/>
    <property type="match status" value="1"/>
</dbReference>
<dbReference type="Pfam" id="PF02786">
    <property type="entry name" value="CPSase_L_D2"/>
    <property type="match status" value="1"/>
</dbReference>
<dbReference type="FunFam" id="3.30.470.20:FF:000028">
    <property type="entry name" value="Methylcrotonoyl-CoA carboxylase subunit alpha, mitochondrial"/>
    <property type="match status" value="1"/>
</dbReference>
<organism evidence="10 11">
    <name type="scientific">Candidatus Raskinella chloraquaticus</name>
    <dbReference type="NCBI Taxonomy" id="1951219"/>
    <lineage>
        <taxon>Bacteria</taxon>
        <taxon>Pseudomonadati</taxon>
        <taxon>Pseudomonadota</taxon>
        <taxon>Alphaproteobacteria</taxon>
        <taxon>Hyphomicrobiales</taxon>
        <taxon>Phreatobacteraceae</taxon>
        <taxon>Candidatus Raskinella</taxon>
    </lineage>
</organism>
<dbReference type="Proteomes" id="UP000192872">
    <property type="component" value="Unassembled WGS sequence"/>
</dbReference>
<evidence type="ECO:0000313" key="10">
    <source>
        <dbReference type="EMBL" id="OQW51391.1"/>
    </source>
</evidence>
<dbReference type="PROSITE" id="PS50975">
    <property type="entry name" value="ATP_GRASP"/>
    <property type="match status" value="1"/>
</dbReference>
<dbReference type="InterPro" id="IPR005482">
    <property type="entry name" value="Biotin_COase_C"/>
</dbReference>
<feature type="domain" description="Lipoyl-binding" evidence="7">
    <location>
        <begin position="590"/>
        <end position="665"/>
    </location>
</feature>
<dbReference type="Gene3D" id="2.40.50.100">
    <property type="match status" value="1"/>
</dbReference>
<feature type="domain" description="Biotin carboxylation" evidence="9">
    <location>
        <begin position="3"/>
        <end position="460"/>
    </location>
</feature>
<dbReference type="InterPro" id="IPR016185">
    <property type="entry name" value="PreATP-grasp_dom_sf"/>
</dbReference>
<dbReference type="GO" id="GO:0016874">
    <property type="term" value="F:ligase activity"/>
    <property type="evidence" value="ECO:0007669"/>
    <property type="project" value="UniProtKB-KW"/>
</dbReference>
<evidence type="ECO:0000256" key="5">
    <source>
        <dbReference type="ARBA" id="ARBA00023267"/>
    </source>
</evidence>
<dbReference type="InterPro" id="IPR050856">
    <property type="entry name" value="Biotin_carboxylase_complex"/>
</dbReference>
<dbReference type="CDD" id="cd06850">
    <property type="entry name" value="biotinyl_domain"/>
    <property type="match status" value="1"/>
</dbReference>
<dbReference type="InterPro" id="IPR005481">
    <property type="entry name" value="BC-like_N"/>
</dbReference>
<evidence type="ECO:0000256" key="1">
    <source>
        <dbReference type="ARBA" id="ARBA00001953"/>
    </source>
</evidence>
<proteinExistence type="predicted"/>
<keyword evidence="3 6" id="KW-0547">Nucleotide-binding</keyword>
<dbReference type="Pfam" id="PF00289">
    <property type="entry name" value="Biotin_carb_N"/>
    <property type="match status" value="1"/>
</dbReference>
<dbReference type="SUPFAM" id="SSF56059">
    <property type="entry name" value="Glutathione synthetase ATP-binding domain-like"/>
    <property type="match status" value="1"/>
</dbReference>
<dbReference type="EMBL" id="LWDL01000019">
    <property type="protein sequence ID" value="OQW51391.1"/>
    <property type="molecule type" value="Genomic_DNA"/>
</dbReference>
<gene>
    <name evidence="10" type="ORF">A4S15_11205</name>
</gene>
<evidence type="ECO:0000259" key="7">
    <source>
        <dbReference type="PROSITE" id="PS50968"/>
    </source>
</evidence>
<dbReference type="Pfam" id="PF02785">
    <property type="entry name" value="Biotin_carb_C"/>
    <property type="match status" value="1"/>
</dbReference>
<dbReference type="PANTHER" id="PTHR18866:SF33">
    <property type="entry name" value="METHYLCROTONOYL-COA CARBOXYLASE SUBUNIT ALPHA, MITOCHONDRIAL-RELATED"/>
    <property type="match status" value="1"/>
</dbReference>
<keyword evidence="4 6" id="KW-0067">ATP-binding</keyword>
<evidence type="ECO:0000256" key="3">
    <source>
        <dbReference type="ARBA" id="ARBA00022741"/>
    </source>
</evidence>
<feature type="domain" description="ATP-grasp" evidence="8">
    <location>
        <begin position="122"/>
        <end position="324"/>
    </location>
</feature>
<keyword evidence="2" id="KW-0436">Ligase</keyword>
<dbReference type="SUPFAM" id="SSF51246">
    <property type="entry name" value="Rudiment single hybrid motif"/>
    <property type="match status" value="1"/>
</dbReference>
<dbReference type="STRING" id="1827387.A4S15_11205"/>
<protein>
    <submittedName>
        <fullName evidence="10">Carbamoyl-phosphate synthase subunit L</fullName>
    </submittedName>
</protein>
<dbReference type="GO" id="GO:0046872">
    <property type="term" value="F:metal ion binding"/>
    <property type="evidence" value="ECO:0007669"/>
    <property type="project" value="InterPro"/>
</dbReference>
<dbReference type="FunFam" id="3.30.1490.20:FF:000003">
    <property type="entry name" value="acetyl-CoA carboxylase isoform X1"/>
    <property type="match status" value="1"/>
</dbReference>
<dbReference type="SMART" id="SM00878">
    <property type="entry name" value="Biotin_carb_C"/>
    <property type="match status" value="1"/>
</dbReference>
<evidence type="ECO:0000256" key="4">
    <source>
        <dbReference type="ARBA" id="ARBA00022840"/>
    </source>
</evidence>